<sequence>KKNAVKGSSREQQTLALLDRFKSKLTQAISETPEEEMSDPEEDDDKGW</sequence>
<dbReference type="EMBL" id="CATNWA010016143">
    <property type="protein sequence ID" value="CAI9590230.1"/>
    <property type="molecule type" value="Genomic_DNA"/>
</dbReference>
<evidence type="ECO:0000256" key="1">
    <source>
        <dbReference type="SAM" id="MobiDB-lite"/>
    </source>
</evidence>
<name>A0ABN9EZI6_9NEOB</name>
<accession>A0ABN9EZI6</accession>
<comment type="caution">
    <text evidence="2">The sequence shown here is derived from an EMBL/GenBank/DDBJ whole genome shotgun (WGS) entry which is preliminary data.</text>
</comment>
<gene>
    <name evidence="2" type="ORF">SPARVUS_LOCUS11016735</name>
</gene>
<dbReference type="Proteomes" id="UP001162483">
    <property type="component" value="Unassembled WGS sequence"/>
</dbReference>
<proteinExistence type="predicted"/>
<reference evidence="2" key="1">
    <citation type="submission" date="2023-05" db="EMBL/GenBank/DDBJ databases">
        <authorList>
            <person name="Stuckert A."/>
        </authorList>
    </citation>
    <scope>NUCLEOTIDE SEQUENCE</scope>
</reference>
<protein>
    <submittedName>
        <fullName evidence="2">Uncharacterized protein</fullName>
    </submittedName>
</protein>
<evidence type="ECO:0000313" key="3">
    <source>
        <dbReference type="Proteomes" id="UP001162483"/>
    </source>
</evidence>
<evidence type="ECO:0000313" key="2">
    <source>
        <dbReference type="EMBL" id="CAI9590230.1"/>
    </source>
</evidence>
<feature type="compositionally biased region" description="Acidic residues" evidence="1">
    <location>
        <begin position="32"/>
        <end position="48"/>
    </location>
</feature>
<keyword evidence="3" id="KW-1185">Reference proteome</keyword>
<feature type="region of interest" description="Disordered" evidence="1">
    <location>
        <begin position="25"/>
        <end position="48"/>
    </location>
</feature>
<organism evidence="2 3">
    <name type="scientific">Staurois parvus</name>
    <dbReference type="NCBI Taxonomy" id="386267"/>
    <lineage>
        <taxon>Eukaryota</taxon>
        <taxon>Metazoa</taxon>
        <taxon>Chordata</taxon>
        <taxon>Craniata</taxon>
        <taxon>Vertebrata</taxon>
        <taxon>Euteleostomi</taxon>
        <taxon>Amphibia</taxon>
        <taxon>Batrachia</taxon>
        <taxon>Anura</taxon>
        <taxon>Neobatrachia</taxon>
        <taxon>Ranoidea</taxon>
        <taxon>Ranidae</taxon>
        <taxon>Staurois</taxon>
    </lineage>
</organism>
<feature type="non-terminal residue" evidence="2">
    <location>
        <position position="1"/>
    </location>
</feature>